<evidence type="ECO:0000313" key="3">
    <source>
        <dbReference type="Proteomes" id="UP000297229"/>
    </source>
</evidence>
<reference evidence="2 3" key="1">
    <citation type="submission" date="2017-12" db="EMBL/GenBank/DDBJ databases">
        <title>Comparative genomics of Botrytis spp.</title>
        <authorList>
            <person name="Valero-Jimenez C.A."/>
            <person name="Tapia P."/>
            <person name="Veloso J."/>
            <person name="Silva-Moreno E."/>
            <person name="Staats M."/>
            <person name="Valdes J.H."/>
            <person name="Van Kan J.A.L."/>
        </authorList>
    </citation>
    <scope>NUCLEOTIDE SEQUENCE [LARGE SCALE GENOMIC DNA]</scope>
    <source>
        <strain evidence="2 3">Be9601</strain>
    </source>
</reference>
<sequence>MFIDWFLPIASVTSMLVMLFAGWEGAQIFGRAKQDRQMRARVLNEILEAPPEKRTERILELCFFVIADNERTRSQLENDVLPEVYEYLEMQMRRNEMDGGRFRDVLCVEKWMGYEKQVLRVKKRIEEFKEKEREREEEKEEGPLEGGISKNARKSGKDEAGCVDLEKGV</sequence>
<evidence type="ECO:0000256" key="1">
    <source>
        <dbReference type="SAM" id="MobiDB-lite"/>
    </source>
</evidence>
<dbReference type="OrthoDB" id="3538299at2759"/>
<organism evidence="2 3">
    <name type="scientific">Botrytis elliptica</name>
    <dbReference type="NCBI Taxonomy" id="278938"/>
    <lineage>
        <taxon>Eukaryota</taxon>
        <taxon>Fungi</taxon>
        <taxon>Dikarya</taxon>
        <taxon>Ascomycota</taxon>
        <taxon>Pezizomycotina</taxon>
        <taxon>Leotiomycetes</taxon>
        <taxon>Helotiales</taxon>
        <taxon>Sclerotiniaceae</taxon>
        <taxon>Botrytis</taxon>
    </lineage>
</organism>
<dbReference type="Proteomes" id="UP000297229">
    <property type="component" value="Unassembled WGS sequence"/>
</dbReference>
<feature type="compositionally biased region" description="Basic and acidic residues" evidence="1">
    <location>
        <begin position="155"/>
        <end position="169"/>
    </location>
</feature>
<proteinExistence type="predicted"/>
<name>A0A4Z1IMZ3_9HELO</name>
<accession>A0A4Z1IMZ3</accession>
<evidence type="ECO:0000313" key="2">
    <source>
        <dbReference type="EMBL" id="TGO58067.1"/>
    </source>
</evidence>
<keyword evidence="3" id="KW-1185">Reference proteome</keyword>
<feature type="region of interest" description="Disordered" evidence="1">
    <location>
        <begin position="130"/>
        <end position="169"/>
    </location>
</feature>
<protein>
    <submittedName>
        <fullName evidence="2">Uncharacterized protein</fullName>
    </submittedName>
</protein>
<comment type="caution">
    <text evidence="2">The sequence shown here is derived from an EMBL/GenBank/DDBJ whole genome shotgun (WGS) entry which is preliminary data.</text>
</comment>
<gene>
    <name evidence="2" type="ORF">BELL_1311g00010</name>
</gene>
<dbReference type="EMBL" id="PQXM01001309">
    <property type="protein sequence ID" value="TGO58067.1"/>
    <property type="molecule type" value="Genomic_DNA"/>
</dbReference>
<dbReference type="AlphaFoldDB" id="A0A4Z1IMZ3"/>